<evidence type="ECO:0000313" key="2">
    <source>
        <dbReference type="Proteomes" id="UP001153714"/>
    </source>
</evidence>
<reference evidence="1" key="2">
    <citation type="submission" date="2022-10" db="EMBL/GenBank/DDBJ databases">
        <authorList>
            <consortium name="ENA_rothamsted_submissions"/>
            <consortium name="culmorum"/>
            <person name="King R."/>
        </authorList>
    </citation>
    <scope>NUCLEOTIDE SEQUENCE</scope>
</reference>
<sequence>MHKSKVMDNIRSLRGRKSHYSLHDSSKIYLPEELSVKKMYDMFEDKNQLSYESYRSIFVNHFNIGFGDPKIDTCTICDEFLTKAESLTVNRKNASELESGDIEK</sequence>
<reference evidence="1" key="1">
    <citation type="submission" date="2021-12" db="EMBL/GenBank/DDBJ databases">
        <authorList>
            <person name="King R."/>
        </authorList>
    </citation>
    <scope>NUCLEOTIDE SEQUENCE</scope>
</reference>
<evidence type="ECO:0000313" key="1">
    <source>
        <dbReference type="EMBL" id="CAG9792957.1"/>
    </source>
</evidence>
<accession>A0A9N9RAS4</accession>
<dbReference type="OrthoDB" id="6284373at2759"/>
<name>A0A9N9RAS4_9NEOP</name>
<dbReference type="PANTHER" id="PTHR10773:SF19">
    <property type="match status" value="1"/>
</dbReference>
<gene>
    <name evidence="1" type="ORF">DIATSA_LOCUS10438</name>
</gene>
<organism evidence="1 2">
    <name type="scientific">Diatraea saccharalis</name>
    <name type="common">sugarcane borer</name>
    <dbReference type="NCBI Taxonomy" id="40085"/>
    <lineage>
        <taxon>Eukaryota</taxon>
        <taxon>Metazoa</taxon>
        <taxon>Ecdysozoa</taxon>
        <taxon>Arthropoda</taxon>
        <taxon>Hexapoda</taxon>
        <taxon>Insecta</taxon>
        <taxon>Pterygota</taxon>
        <taxon>Neoptera</taxon>
        <taxon>Endopterygota</taxon>
        <taxon>Lepidoptera</taxon>
        <taxon>Glossata</taxon>
        <taxon>Ditrysia</taxon>
        <taxon>Pyraloidea</taxon>
        <taxon>Crambidae</taxon>
        <taxon>Crambinae</taxon>
        <taxon>Diatraea</taxon>
    </lineage>
</organism>
<protein>
    <submittedName>
        <fullName evidence="1">Uncharacterized protein</fullName>
    </submittedName>
</protein>
<dbReference type="AlphaFoldDB" id="A0A9N9RAS4"/>
<dbReference type="Proteomes" id="UP001153714">
    <property type="component" value="Chromosome 5"/>
</dbReference>
<dbReference type="EMBL" id="OU893336">
    <property type="protein sequence ID" value="CAG9792957.1"/>
    <property type="molecule type" value="Genomic_DNA"/>
</dbReference>
<dbReference type="PANTHER" id="PTHR10773">
    <property type="entry name" value="DNA-DIRECTED RNA POLYMERASES I, II, AND III SUBUNIT RPABC2"/>
    <property type="match status" value="1"/>
</dbReference>
<keyword evidence="2" id="KW-1185">Reference proteome</keyword>
<proteinExistence type="predicted"/>